<dbReference type="EMBL" id="BAAARK010000006">
    <property type="protein sequence ID" value="GAA2657571.1"/>
    <property type="molecule type" value="Genomic_DNA"/>
</dbReference>
<accession>A0ABP6E5M9</accession>
<evidence type="ECO:0000313" key="2">
    <source>
        <dbReference type="Proteomes" id="UP001500994"/>
    </source>
</evidence>
<dbReference type="RefSeq" id="WP_344575194.1">
    <property type="nucleotide sequence ID" value="NZ_BAAARK010000006.1"/>
</dbReference>
<gene>
    <name evidence="1" type="ORF">GCM10009864_25030</name>
</gene>
<sequence length="163" mass="18582">MIGKLLRKSVPNMACTSRDESAFEGRSSPDRQFQPLLRKRLRDLRNAYNAHTTECFPQPRGLVAYVVTGRGDDGSKEFSQLRERAKAQGQFVNQYVRERRGCPPNERSGWATVRATVYEGFAHGVIVLDQETVSSDLEAYEREVRWFGERNALLLLVRAETST</sequence>
<name>A0ABP6E5M9_9ACTN</name>
<evidence type="ECO:0000313" key="1">
    <source>
        <dbReference type="EMBL" id="GAA2657571.1"/>
    </source>
</evidence>
<keyword evidence="2" id="KW-1185">Reference proteome</keyword>
<comment type="caution">
    <text evidence="1">The sequence shown here is derived from an EMBL/GenBank/DDBJ whole genome shotgun (WGS) entry which is preliminary data.</text>
</comment>
<dbReference type="Proteomes" id="UP001500994">
    <property type="component" value="Unassembled WGS sequence"/>
</dbReference>
<organism evidence="1 2">
    <name type="scientific">Streptomyces lunalinharesii</name>
    <dbReference type="NCBI Taxonomy" id="333384"/>
    <lineage>
        <taxon>Bacteria</taxon>
        <taxon>Bacillati</taxon>
        <taxon>Actinomycetota</taxon>
        <taxon>Actinomycetes</taxon>
        <taxon>Kitasatosporales</taxon>
        <taxon>Streptomycetaceae</taxon>
        <taxon>Streptomyces</taxon>
    </lineage>
</organism>
<reference evidence="2" key="1">
    <citation type="journal article" date="2019" name="Int. J. Syst. Evol. Microbiol.">
        <title>The Global Catalogue of Microorganisms (GCM) 10K type strain sequencing project: providing services to taxonomists for standard genome sequencing and annotation.</title>
        <authorList>
            <consortium name="The Broad Institute Genomics Platform"/>
            <consortium name="The Broad Institute Genome Sequencing Center for Infectious Disease"/>
            <person name="Wu L."/>
            <person name="Ma J."/>
        </authorList>
    </citation>
    <scope>NUCLEOTIDE SEQUENCE [LARGE SCALE GENOMIC DNA]</scope>
    <source>
        <strain evidence="2">JCM 16374</strain>
    </source>
</reference>
<protein>
    <submittedName>
        <fullName evidence="1">Uncharacterized protein</fullName>
    </submittedName>
</protein>
<proteinExistence type="predicted"/>